<gene>
    <name evidence="2" type="ORF">UFOVP1008_34</name>
    <name evidence="3" type="ORF">UFOVP1160_12</name>
    <name evidence="4" type="ORF">UFOVP1352_38</name>
    <name evidence="1" type="ORF">UFOVP498_42</name>
</gene>
<evidence type="ECO:0000313" key="4">
    <source>
        <dbReference type="EMBL" id="CAB4200226.1"/>
    </source>
</evidence>
<evidence type="ECO:0000313" key="3">
    <source>
        <dbReference type="EMBL" id="CAB4187167.1"/>
    </source>
</evidence>
<dbReference type="EMBL" id="LR796954">
    <property type="protein sequence ID" value="CAB4177699.1"/>
    <property type="molecule type" value="Genomic_DNA"/>
</dbReference>
<dbReference type="EMBL" id="LR797301">
    <property type="protein sequence ID" value="CAB4200226.1"/>
    <property type="molecule type" value="Genomic_DNA"/>
</dbReference>
<proteinExistence type="predicted"/>
<evidence type="ECO:0000313" key="2">
    <source>
        <dbReference type="EMBL" id="CAB4177699.1"/>
    </source>
</evidence>
<protein>
    <submittedName>
        <fullName evidence="1">Uncharacterized protein</fullName>
    </submittedName>
</protein>
<name>A0A6J5MM64_9CAUD</name>
<dbReference type="EMBL" id="LR797110">
    <property type="protein sequence ID" value="CAB4187167.1"/>
    <property type="molecule type" value="Genomic_DNA"/>
</dbReference>
<organism evidence="1">
    <name type="scientific">uncultured Caudovirales phage</name>
    <dbReference type="NCBI Taxonomy" id="2100421"/>
    <lineage>
        <taxon>Viruses</taxon>
        <taxon>Duplodnaviria</taxon>
        <taxon>Heunggongvirae</taxon>
        <taxon>Uroviricota</taxon>
        <taxon>Caudoviricetes</taxon>
        <taxon>Peduoviridae</taxon>
        <taxon>Maltschvirus</taxon>
        <taxon>Maltschvirus maltsch</taxon>
    </lineage>
</organism>
<accession>A0A6J5MM64</accession>
<reference evidence="1" key="1">
    <citation type="submission" date="2020-04" db="EMBL/GenBank/DDBJ databases">
        <authorList>
            <person name="Chiriac C."/>
            <person name="Salcher M."/>
            <person name="Ghai R."/>
            <person name="Kavagutti S V."/>
        </authorList>
    </citation>
    <scope>NUCLEOTIDE SEQUENCE</scope>
</reference>
<sequence length="519" mass="57326">MPIIKLRDIGSRGLIKDVDAHDVPDGWMTDAQDVRFSARGILRYPTSALKYTASGAVWMSSCDRGSTGGSVFYASPTALYVTDGSGGLANASRTSPAYTQDSDWHSEVYGKSMLFNNASNIPQIIEPGDAQFGNLANWPATTFAKVIRVYKNFFVALNLQEGGIEKTNVLMWSDAAYNNGVPPNWDYNDPTSLSAQATIGAGDGQLVDAKVMGDQLIIYTEFSAHSMQFVGGNFVMQFRELFKFGALNRDCVGVFDKRHFVVGRDHIYVHDGVNVKRVGEGRVERAIYADILDPDTVRVAMNPSAYEATIYFQSTEEGNPHVGWIWNWTYDTWTRVTLATGTLCLHYGPSESQYTQWSDLQTDGTLWSTAPPATWGSWSGKRAQQVMFEMTGSAINIAEFNYDADAYLPYKVSKISRRGIDMDAIPEISSDNIKYISRIYPIMTGDSIAVVSWRFGSSQSPDGDITWTPWAEYQVQGGVKVDTRITGRYLAFEMECPASVAGGWGLTGLDIDVRTAGLR</sequence>
<evidence type="ECO:0000313" key="1">
    <source>
        <dbReference type="EMBL" id="CAB4146663.1"/>
    </source>
</evidence>
<dbReference type="EMBL" id="LR796467">
    <property type="protein sequence ID" value="CAB4146663.1"/>
    <property type="molecule type" value="Genomic_DNA"/>
</dbReference>